<reference evidence="2" key="1">
    <citation type="journal article" date="2020" name="Nature">
        <title>Giant virus diversity and host interactions through global metagenomics.</title>
        <authorList>
            <person name="Schulz F."/>
            <person name="Roux S."/>
            <person name="Paez-Espino D."/>
            <person name="Jungbluth S."/>
            <person name="Walsh D.A."/>
            <person name="Denef V.J."/>
            <person name="McMahon K.D."/>
            <person name="Konstantinidis K.T."/>
            <person name="Eloe-Fadrosh E.A."/>
            <person name="Kyrpides N.C."/>
            <person name="Woyke T."/>
        </authorList>
    </citation>
    <scope>NUCLEOTIDE SEQUENCE</scope>
    <source>
        <strain evidence="2">GVMAG-S-1035118-87</strain>
    </source>
</reference>
<sequence length="65" mass="7449">MKYTRKRRRKRRTIRGGFGDPRFTLLPGPVSDLLNSIQNTFMSTNATLSGAYPGVNPNWRIQPLK</sequence>
<proteinExistence type="predicted"/>
<dbReference type="EMBL" id="MN740626">
    <property type="protein sequence ID" value="QHS79218.1"/>
    <property type="molecule type" value="Genomic_DNA"/>
</dbReference>
<evidence type="ECO:0000256" key="1">
    <source>
        <dbReference type="SAM" id="MobiDB-lite"/>
    </source>
</evidence>
<name>A0A6C0AHG9_9ZZZZ</name>
<protein>
    <submittedName>
        <fullName evidence="2">Uncharacterized protein</fullName>
    </submittedName>
</protein>
<organism evidence="2">
    <name type="scientific">viral metagenome</name>
    <dbReference type="NCBI Taxonomy" id="1070528"/>
    <lineage>
        <taxon>unclassified sequences</taxon>
        <taxon>metagenomes</taxon>
        <taxon>organismal metagenomes</taxon>
    </lineage>
</organism>
<feature type="compositionally biased region" description="Basic residues" evidence="1">
    <location>
        <begin position="1"/>
        <end position="14"/>
    </location>
</feature>
<dbReference type="AlphaFoldDB" id="A0A6C0AHG9"/>
<accession>A0A6C0AHG9</accession>
<feature type="region of interest" description="Disordered" evidence="1">
    <location>
        <begin position="1"/>
        <end position="20"/>
    </location>
</feature>
<evidence type="ECO:0000313" key="2">
    <source>
        <dbReference type="EMBL" id="QHS79218.1"/>
    </source>
</evidence>